<evidence type="ECO:0000313" key="1">
    <source>
        <dbReference type="EMBL" id="KOM38503.1"/>
    </source>
</evidence>
<dbReference type="Gramene" id="KOM38503">
    <property type="protein sequence ID" value="KOM38503"/>
    <property type="gene ID" value="LR48_Vigan03g188500"/>
</dbReference>
<name>A0A0L9U6T4_PHAAN</name>
<dbReference type="Proteomes" id="UP000053144">
    <property type="component" value="Chromosome 3"/>
</dbReference>
<dbReference type="EMBL" id="CM003373">
    <property type="protein sequence ID" value="KOM38503.1"/>
    <property type="molecule type" value="Genomic_DNA"/>
</dbReference>
<evidence type="ECO:0000313" key="2">
    <source>
        <dbReference type="Proteomes" id="UP000053144"/>
    </source>
</evidence>
<gene>
    <name evidence="1" type="ORF">LR48_Vigan03g188500</name>
</gene>
<accession>A0A0L9U6T4</accession>
<dbReference type="AlphaFoldDB" id="A0A0L9U6T4"/>
<sequence>MPNTRPWKKENRPAEDVQLGAATTYGRSRFVLRDLAAAYVRERWKKKPSFWRETHTEKHHHPACRREFRSSCHRDVRGVVSLGSGKHQHITVAVPTSTLHGLHHMASRELSVFIQQAAAAPERAMCI</sequence>
<protein>
    <submittedName>
        <fullName evidence="1">Uncharacterized protein</fullName>
    </submittedName>
</protein>
<organism evidence="1 2">
    <name type="scientific">Phaseolus angularis</name>
    <name type="common">Azuki bean</name>
    <name type="synonym">Vigna angularis</name>
    <dbReference type="NCBI Taxonomy" id="3914"/>
    <lineage>
        <taxon>Eukaryota</taxon>
        <taxon>Viridiplantae</taxon>
        <taxon>Streptophyta</taxon>
        <taxon>Embryophyta</taxon>
        <taxon>Tracheophyta</taxon>
        <taxon>Spermatophyta</taxon>
        <taxon>Magnoliopsida</taxon>
        <taxon>eudicotyledons</taxon>
        <taxon>Gunneridae</taxon>
        <taxon>Pentapetalae</taxon>
        <taxon>rosids</taxon>
        <taxon>fabids</taxon>
        <taxon>Fabales</taxon>
        <taxon>Fabaceae</taxon>
        <taxon>Papilionoideae</taxon>
        <taxon>50 kb inversion clade</taxon>
        <taxon>NPAAA clade</taxon>
        <taxon>indigoferoid/millettioid clade</taxon>
        <taxon>Phaseoleae</taxon>
        <taxon>Vigna</taxon>
    </lineage>
</organism>
<proteinExistence type="predicted"/>
<reference evidence="2" key="1">
    <citation type="journal article" date="2015" name="Proc. Natl. Acad. Sci. U.S.A.">
        <title>Genome sequencing of adzuki bean (Vigna angularis) provides insight into high starch and low fat accumulation and domestication.</title>
        <authorList>
            <person name="Yang K."/>
            <person name="Tian Z."/>
            <person name="Chen C."/>
            <person name="Luo L."/>
            <person name="Zhao B."/>
            <person name="Wang Z."/>
            <person name="Yu L."/>
            <person name="Li Y."/>
            <person name="Sun Y."/>
            <person name="Li W."/>
            <person name="Chen Y."/>
            <person name="Li Y."/>
            <person name="Zhang Y."/>
            <person name="Ai D."/>
            <person name="Zhao J."/>
            <person name="Shang C."/>
            <person name="Ma Y."/>
            <person name="Wu B."/>
            <person name="Wang M."/>
            <person name="Gao L."/>
            <person name="Sun D."/>
            <person name="Zhang P."/>
            <person name="Guo F."/>
            <person name="Wang W."/>
            <person name="Li Y."/>
            <person name="Wang J."/>
            <person name="Varshney R.K."/>
            <person name="Wang J."/>
            <person name="Ling H.Q."/>
            <person name="Wan P."/>
        </authorList>
    </citation>
    <scope>NUCLEOTIDE SEQUENCE</scope>
    <source>
        <strain evidence="2">cv. Jingnong 6</strain>
    </source>
</reference>